<name>A0A401GSZ5_9APHY</name>
<organism evidence="2 3">
    <name type="scientific">Sparassis crispa</name>
    <dbReference type="NCBI Taxonomy" id="139825"/>
    <lineage>
        <taxon>Eukaryota</taxon>
        <taxon>Fungi</taxon>
        <taxon>Dikarya</taxon>
        <taxon>Basidiomycota</taxon>
        <taxon>Agaricomycotina</taxon>
        <taxon>Agaricomycetes</taxon>
        <taxon>Polyporales</taxon>
        <taxon>Sparassidaceae</taxon>
        <taxon>Sparassis</taxon>
    </lineage>
</organism>
<gene>
    <name evidence="2" type="ORF">SCP_0705450</name>
</gene>
<evidence type="ECO:0000256" key="1">
    <source>
        <dbReference type="SAM" id="MobiDB-lite"/>
    </source>
</evidence>
<accession>A0A401GSZ5</accession>
<evidence type="ECO:0000313" key="2">
    <source>
        <dbReference type="EMBL" id="GBE85358.1"/>
    </source>
</evidence>
<reference evidence="2 3" key="1">
    <citation type="journal article" date="2018" name="Sci. Rep.">
        <title>Genome sequence of the cauliflower mushroom Sparassis crispa (Hanabiratake) and its association with beneficial usage.</title>
        <authorList>
            <person name="Kiyama R."/>
            <person name="Furutani Y."/>
            <person name="Kawaguchi K."/>
            <person name="Nakanishi T."/>
        </authorList>
    </citation>
    <scope>NUCLEOTIDE SEQUENCE [LARGE SCALE GENOMIC DNA]</scope>
</reference>
<proteinExistence type="predicted"/>
<sequence length="175" mass="19415">MACISTYTSHPELVRIDIPAIELEEGPRTVRGRADTNCGKTDESDRWHDKQRHAPHHGALAHTPRELLYSTNTGQAFHRSDTWDPSVSEVHSIRVKLFDPKVPLRFLCQNLTGDGSPTEYHAPSSLLHALALFVCAFYIHHALCPNCRASSPWHHSSQPGISRTRPASGGDAPLL</sequence>
<feature type="compositionally biased region" description="Basic and acidic residues" evidence="1">
    <location>
        <begin position="27"/>
        <end position="48"/>
    </location>
</feature>
<comment type="caution">
    <text evidence="2">The sequence shown here is derived from an EMBL/GenBank/DDBJ whole genome shotgun (WGS) entry which is preliminary data.</text>
</comment>
<dbReference type="Proteomes" id="UP000287166">
    <property type="component" value="Unassembled WGS sequence"/>
</dbReference>
<feature type="region of interest" description="Disordered" evidence="1">
    <location>
        <begin position="155"/>
        <end position="175"/>
    </location>
</feature>
<evidence type="ECO:0000313" key="3">
    <source>
        <dbReference type="Proteomes" id="UP000287166"/>
    </source>
</evidence>
<dbReference type="GeneID" id="38782275"/>
<dbReference type="EMBL" id="BFAD01000007">
    <property type="protein sequence ID" value="GBE85358.1"/>
    <property type="molecule type" value="Genomic_DNA"/>
</dbReference>
<protein>
    <submittedName>
        <fullName evidence="2">Uncharacterized protein</fullName>
    </submittedName>
</protein>
<dbReference type="RefSeq" id="XP_027616271.1">
    <property type="nucleotide sequence ID" value="XM_027760470.1"/>
</dbReference>
<dbReference type="AlphaFoldDB" id="A0A401GSZ5"/>
<keyword evidence="3" id="KW-1185">Reference proteome</keyword>
<dbReference type="InParanoid" id="A0A401GSZ5"/>
<feature type="region of interest" description="Disordered" evidence="1">
    <location>
        <begin position="27"/>
        <end position="59"/>
    </location>
</feature>